<evidence type="ECO:0000256" key="2">
    <source>
        <dbReference type="ARBA" id="ARBA00005642"/>
    </source>
</evidence>
<keyword evidence="9" id="KW-1185">Reference proteome</keyword>
<dbReference type="CDD" id="cd02573">
    <property type="entry name" value="PseudoU_synth_EcTruB"/>
    <property type="match status" value="1"/>
</dbReference>
<comment type="catalytic activity">
    <reaction evidence="1 5">
        <text>uridine(55) in tRNA = pseudouridine(55) in tRNA</text>
        <dbReference type="Rhea" id="RHEA:42532"/>
        <dbReference type="Rhea" id="RHEA-COMP:10101"/>
        <dbReference type="Rhea" id="RHEA-COMP:10102"/>
        <dbReference type="ChEBI" id="CHEBI:65314"/>
        <dbReference type="ChEBI" id="CHEBI:65315"/>
        <dbReference type="EC" id="5.4.99.25"/>
    </reaction>
</comment>
<keyword evidence="4 5" id="KW-0413">Isomerase</keyword>
<dbReference type="NCBIfam" id="TIGR00431">
    <property type="entry name" value="TruB"/>
    <property type="match status" value="1"/>
</dbReference>
<feature type="active site" description="Nucleophile" evidence="5">
    <location>
        <position position="44"/>
    </location>
</feature>
<keyword evidence="3 5" id="KW-0819">tRNA processing</keyword>
<gene>
    <name evidence="5 8" type="primary">truB</name>
    <name evidence="8" type="ORF">Q0590_31885</name>
</gene>
<dbReference type="InterPro" id="IPR020103">
    <property type="entry name" value="PsdUridine_synth_cat_dom_sf"/>
</dbReference>
<comment type="similarity">
    <text evidence="2 5">Belongs to the pseudouridine synthase TruB family. Type 1 subfamily.</text>
</comment>
<comment type="caution">
    <text evidence="8">The sequence shown here is derived from an EMBL/GenBank/DDBJ whole genome shotgun (WGS) entry which is preliminary data.</text>
</comment>
<dbReference type="PANTHER" id="PTHR13767:SF2">
    <property type="entry name" value="PSEUDOURIDYLATE SYNTHASE TRUB1"/>
    <property type="match status" value="1"/>
</dbReference>
<dbReference type="HAMAP" id="MF_01080">
    <property type="entry name" value="TruB_bact"/>
    <property type="match status" value="1"/>
</dbReference>
<evidence type="ECO:0000259" key="6">
    <source>
        <dbReference type="Pfam" id="PF01509"/>
    </source>
</evidence>
<dbReference type="InterPro" id="IPR002501">
    <property type="entry name" value="PsdUridine_synth_N"/>
</dbReference>
<evidence type="ECO:0000256" key="1">
    <source>
        <dbReference type="ARBA" id="ARBA00000385"/>
    </source>
</evidence>
<feature type="domain" description="Pseudouridine synthase II N-terminal" evidence="6">
    <location>
        <begin position="29"/>
        <end position="177"/>
    </location>
</feature>
<evidence type="ECO:0000256" key="5">
    <source>
        <dbReference type="HAMAP-Rule" id="MF_01080"/>
    </source>
</evidence>
<proteinExistence type="inferred from homology"/>
<dbReference type="GO" id="GO:0160148">
    <property type="term" value="F:tRNA pseudouridine(55) synthase activity"/>
    <property type="evidence" value="ECO:0007669"/>
    <property type="project" value="UniProtKB-EC"/>
</dbReference>
<dbReference type="SUPFAM" id="SSF55120">
    <property type="entry name" value="Pseudouridine synthase"/>
    <property type="match status" value="1"/>
</dbReference>
<evidence type="ECO:0000256" key="4">
    <source>
        <dbReference type="ARBA" id="ARBA00023235"/>
    </source>
</evidence>
<dbReference type="Gene3D" id="3.30.2350.10">
    <property type="entry name" value="Pseudouridine synthase"/>
    <property type="match status" value="1"/>
</dbReference>
<protein>
    <recommendedName>
        <fullName evidence="5">tRNA pseudouridine synthase B</fullName>
        <ecNumber evidence="5">5.4.99.25</ecNumber>
    </recommendedName>
    <alternativeName>
        <fullName evidence="5">tRNA pseudouridine(55) synthase</fullName>
        <shortName evidence="5">Psi55 synthase</shortName>
    </alternativeName>
    <alternativeName>
        <fullName evidence="5">tRNA pseudouridylate synthase</fullName>
    </alternativeName>
    <alternativeName>
        <fullName evidence="5">tRNA-uridine isomerase</fullName>
    </alternativeName>
</protein>
<sequence>MPYHFEEGEVLLIDKPYRWTSFDAVRKIRNTIKIKKIGHAGTLDPLATGLLILCTGKKTKSIDLYQAQEKEYTGQLVLGKTTPSVDLETDFDHSYPIEHITPAMLQEAASSLTGMLQQVPPVYSAIQVNGQRVYKKARKGEIVELKAREVYVQAFDITHIDFPVVHFRIICSKGTYIRSLVRDFGQYLHSGAYLSELRRVRIGEFTVAEALTIEQFIQSLGQTHEGTPGT</sequence>
<name>A0ABT8RFN9_9BACT</name>
<evidence type="ECO:0000313" key="9">
    <source>
        <dbReference type="Proteomes" id="UP001168528"/>
    </source>
</evidence>
<reference evidence="8" key="1">
    <citation type="submission" date="2023-07" db="EMBL/GenBank/DDBJ databases">
        <title>The genome sequence of Rhodocytophaga aerolata KACC 12507.</title>
        <authorList>
            <person name="Zhang X."/>
        </authorList>
    </citation>
    <scope>NUCLEOTIDE SEQUENCE</scope>
    <source>
        <strain evidence="8">KACC 12507</strain>
    </source>
</reference>
<evidence type="ECO:0000259" key="7">
    <source>
        <dbReference type="Pfam" id="PF16198"/>
    </source>
</evidence>
<evidence type="ECO:0000256" key="3">
    <source>
        <dbReference type="ARBA" id="ARBA00022694"/>
    </source>
</evidence>
<dbReference type="Pfam" id="PF01509">
    <property type="entry name" value="TruB_N"/>
    <property type="match status" value="1"/>
</dbReference>
<dbReference type="Proteomes" id="UP001168528">
    <property type="component" value="Unassembled WGS sequence"/>
</dbReference>
<dbReference type="Pfam" id="PF16198">
    <property type="entry name" value="TruB_C_2"/>
    <property type="match status" value="1"/>
</dbReference>
<dbReference type="EMBL" id="JAUKPO010000038">
    <property type="protein sequence ID" value="MDO1450918.1"/>
    <property type="molecule type" value="Genomic_DNA"/>
</dbReference>
<evidence type="ECO:0000313" key="8">
    <source>
        <dbReference type="EMBL" id="MDO1450918.1"/>
    </source>
</evidence>
<dbReference type="InterPro" id="IPR014780">
    <property type="entry name" value="tRNA_psdUridine_synth_TruB"/>
</dbReference>
<dbReference type="EC" id="5.4.99.25" evidence="5"/>
<organism evidence="8 9">
    <name type="scientific">Rhodocytophaga aerolata</name>
    <dbReference type="NCBI Taxonomy" id="455078"/>
    <lineage>
        <taxon>Bacteria</taxon>
        <taxon>Pseudomonadati</taxon>
        <taxon>Bacteroidota</taxon>
        <taxon>Cytophagia</taxon>
        <taxon>Cytophagales</taxon>
        <taxon>Rhodocytophagaceae</taxon>
        <taxon>Rhodocytophaga</taxon>
    </lineage>
</organism>
<feature type="domain" description="tRNA pseudouridylate synthase B C-terminal" evidence="7">
    <location>
        <begin position="178"/>
        <end position="218"/>
    </location>
</feature>
<accession>A0ABT8RFN9</accession>
<dbReference type="PANTHER" id="PTHR13767">
    <property type="entry name" value="TRNA-PSEUDOURIDINE SYNTHASE"/>
    <property type="match status" value="1"/>
</dbReference>
<dbReference type="RefSeq" id="WP_302041717.1">
    <property type="nucleotide sequence ID" value="NZ_JAUKPO010000038.1"/>
</dbReference>
<comment type="function">
    <text evidence="5">Responsible for synthesis of pseudouridine from uracil-55 in the psi GC loop of transfer RNAs.</text>
</comment>
<dbReference type="InterPro" id="IPR032819">
    <property type="entry name" value="TruB_C"/>
</dbReference>